<reference evidence="2 3" key="1">
    <citation type="submission" date="2020-10" db="EMBL/GenBank/DDBJ databases">
        <title>Phylogeny of dyella-like bacteria.</title>
        <authorList>
            <person name="Fu J."/>
        </authorList>
    </citation>
    <scope>NUCLEOTIDE SEQUENCE [LARGE SCALE GENOMIC DNA]</scope>
    <source>
        <strain evidence="2 3">Gsoil3046</strain>
    </source>
</reference>
<accession>A0ABW8JZJ2</accession>
<organism evidence="2 3">
    <name type="scientific">Dyella ginsengisoli</name>
    <dbReference type="NCBI Taxonomy" id="363848"/>
    <lineage>
        <taxon>Bacteria</taxon>
        <taxon>Pseudomonadati</taxon>
        <taxon>Pseudomonadota</taxon>
        <taxon>Gammaproteobacteria</taxon>
        <taxon>Lysobacterales</taxon>
        <taxon>Rhodanobacteraceae</taxon>
        <taxon>Dyella</taxon>
    </lineage>
</organism>
<protein>
    <recommendedName>
        <fullName evidence="4">DUF2383 domain-containing protein</fullName>
    </recommendedName>
</protein>
<dbReference type="RefSeq" id="WP_404634270.1">
    <property type="nucleotide sequence ID" value="NZ_JADIKM010000003.1"/>
</dbReference>
<evidence type="ECO:0000256" key="1">
    <source>
        <dbReference type="SAM" id="SignalP"/>
    </source>
</evidence>
<gene>
    <name evidence="2" type="ORF">ISP17_14245</name>
</gene>
<feature type="chain" id="PRO_5046520681" description="DUF2383 domain-containing protein" evidence="1">
    <location>
        <begin position="22"/>
        <end position="154"/>
    </location>
</feature>
<dbReference type="Proteomes" id="UP001620460">
    <property type="component" value="Unassembled WGS sequence"/>
</dbReference>
<evidence type="ECO:0000313" key="2">
    <source>
        <dbReference type="EMBL" id="MFK2905120.1"/>
    </source>
</evidence>
<keyword evidence="3" id="KW-1185">Reference proteome</keyword>
<feature type="signal peptide" evidence="1">
    <location>
        <begin position="1"/>
        <end position="21"/>
    </location>
</feature>
<sequence>MIRISTILAALLWISCSPSNGQGATSASEQQVLAFRAAVAVGDRASVRALFALDTDGAAAEDKDIVLGGLIRVHPRLFLQELRRSGHGNCRPCLEGILGNLGDEFVDRFAAQAEELGKRRQALLSVADKDLAPLRDACIRVLDDQIRQADEQAR</sequence>
<dbReference type="PROSITE" id="PS51257">
    <property type="entry name" value="PROKAR_LIPOPROTEIN"/>
    <property type="match status" value="1"/>
</dbReference>
<evidence type="ECO:0000313" key="3">
    <source>
        <dbReference type="Proteomes" id="UP001620460"/>
    </source>
</evidence>
<evidence type="ECO:0008006" key="4">
    <source>
        <dbReference type="Google" id="ProtNLM"/>
    </source>
</evidence>
<dbReference type="EMBL" id="JADIKM010000003">
    <property type="protein sequence ID" value="MFK2905120.1"/>
    <property type="molecule type" value="Genomic_DNA"/>
</dbReference>
<name>A0ABW8JZJ2_9GAMM</name>
<keyword evidence="1" id="KW-0732">Signal</keyword>
<proteinExistence type="predicted"/>
<comment type="caution">
    <text evidence="2">The sequence shown here is derived from an EMBL/GenBank/DDBJ whole genome shotgun (WGS) entry which is preliminary data.</text>
</comment>